<gene>
    <name evidence="4" type="ORF">JFL75_03265</name>
</gene>
<dbReference type="GO" id="GO:0042597">
    <property type="term" value="C:periplasmic space"/>
    <property type="evidence" value="ECO:0007669"/>
    <property type="project" value="UniProtKB-SubCell"/>
</dbReference>
<accession>A0A7T7XP74</accession>
<dbReference type="PANTHER" id="PTHR43649:SF12">
    <property type="entry name" value="DIACETYLCHITOBIOSE BINDING PROTEIN DASA"/>
    <property type="match status" value="1"/>
</dbReference>
<dbReference type="SUPFAM" id="SSF53850">
    <property type="entry name" value="Periplasmic binding protein-like II"/>
    <property type="match status" value="1"/>
</dbReference>
<evidence type="ECO:0000256" key="3">
    <source>
        <dbReference type="SAM" id="SignalP"/>
    </source>
</evidence>
<proteinExistence type="inferred from homology"/>
<evidence type="ECO:0000313" key="4">
    <source>
        <dbReference type="EMBL" id="QQO09946.1"/>
    </source>
</evidence>
<dbReference type="KEGG" id="bhc:JFL75_03265"/>
<dbReference type="RefSeq" id="WP_215627250.1">
    <property type="nucleotide sequence ID" value="NZ_CP067089.2"/>
</dbReference>
<feature type="chain" id="PRO_5031488164" evidence="3">
    <location>
        <begin position="21"/>
        <end position="436"/>
    </location>
</feature>
<name>A0A7T7XP74_9SPIR</name>
<comment type="similarity">
    <text evidence="2">Belongs to the bacterial solute-binding protein 1 family.</text>
</comment>
<protein>
    <submittedName>
        <fullName evidence="4">Extracellular solute-binding protein</fullName>
    </submittedName>
</protein>
<dbReference type="Gene3D" id="3.40.190.10">
    <property type="entry name" value="Periplasmic binding protein-like II"/>
    <property type="match status" value="1"/>
</dbReference>
<dbReference type="AlphaFoldDB" id="A0A7T7XP74"/>
<dbReference type="PANTHER" id="PTHR43649">
    <property type="entry name" value="ARABINOSE-BINDING PROTEIN-RELATED"/>
    <property type="match status" value="1"/>
</dbReference>
<evidence type="ECO:0000256" key="2">
    <source>
        <dbReference type="ARBA" id="ARBA00008520"/>
    </source>
</evidence>
<dbReference type="InterPro" id="IPR050490">
    <property type="entry name" value="Bact_solute-bd_prot1"/>
</dbReference>
<feature type="signal peptide" evidence="3">
    <location>
        <begin position="1"/>
        <end position="20"/>
    </location>
</feature>
<reference evidence="4" key="1">
    <citation type="submission" date="2021-01" db="EMBL/GenBank/DDBJ databases">
        <title>Description of Breznakiella homolactica.</title>
        <authorList>
            <person name="Song Y."/>
            <person name="Brune A."/>
        </authorList>
    </citation>
    <scope>NUCLEOTIDE SEQUENCE</scope>
    <source>
        <strain evidence="4">RmG30</strain>
    </source>
</reference>
<sequence>MKKALLLAGCLIITAGLVFAGGDKDSAKAGGKEKLIIVAGSFVQNNLTGAGMGTGRNLVEQLNTEKNIDLEFFVTPSTAEQQQILFRVGSLRNTEEDLIYVFQSMADDRITGLLEPLNSYMTEKPLDGYPSDYSQGMLDIFTKNGQLYAIPIRAGVWNIWYNKRILDERGIPGAPKTPEEIYEYAKQATYTKPSGEKVYGFVSRGTRWDLHEQLAIGARMYGGDIITPDYKIVINEQPVIKFLQLYRKMYVEGIMPPNWNSMTGEDADRLLKEGRGALSLGSANYGPRYNDPATSNEAGNIVPAFVPLAKELWTADKQISDSMSFTWAIAILKGSTQKEAAWDTIRFLTQQDSAIEMAKNENAPSRISVLEWQSSGDPGAQIAAEVFKYTRAALPPLENGNQIIDIIGEHMENAIIHGRDPQAEMNTAAKRIAELM</sequence>
<dbReference type="InterPro" id="IPR006059">
    <property type="entry name" value="SBP"/>
</dbReference>
<dbReference type="Pfam" id="PF01547">
    <property type="entry name" value="SBP_bac_1"/>
    <property type="match status" value="1"/>
</dbReference>
<dbReference type="Proteomes" id="UP000595917">
    <property type="component" value="Chromosome"/>
</dbReference>
<comment type="subcellular location">
    <subcellularLocation>
        <location evidence="1">Periplasm</location>
    </subcellularLocation>
</comment>
<keyword evidence="3" id="KW-0732">Signal</keyword>
<organism evidence="4 5">
    <name type="scientific">Breznakiella homolactica</name>
    <dbReference type="NCBI Taxonomy" id="2798577"/>
    <lineage>
        <taxon>Bacteria</taxon>
        <taxon>Pseudomonadati</taxon>
        <taxon>Spirochaetota</taxon>
        <taxon>Spirochaetia</taxon>
        <taxon>Spirochaetales</taxon>
        <taxon>Breznakiellaceae</taxon>
        <taxon>Breznakiella</taxon>
    </lineage>
</organism>
<keyword evidence="5" id="KW-1185">Reference proteome</keyword>
<dbReference type="EMBL" id="CP067089">
    <property type="protein sequence ID" value="QQO09946.1"/>
    <property type="molecule type" value="Genomic_DNA"/>
</dbReference>
<evidence type="ECO:0000256" key="1">
    <source>
        <dbReference type="ARBA" id="ARBA00004418"/>
    </source>
</evidence>
<evidence type="ECO:0000313" key="5">
    <source>
        <dbReference type="Proteomes" id="UP000595917"/>
    </source>
</evidence>